<dbReference type="InterPro" id="IPR007686">
    <property type="entry name" value="YutG/PgpA"/>
</dbReference>
<dbReference type="EMBL" id="DSTT01000002">
    <property type="protein sequence ID" value="HFK23423.1"/>
    <property type="molecule type" value="Genomic_DNA"/>
</dbReference>
<gene>
    <name evidence="3" type="ORF">ENS15_02040</name>
</gene>
<dbReference type="GO" id="GO:0008962">
    <property type="term" value="F:phosphatidylglycerophosphatase activity"/>
    <property type="evidence" value="ECO:0007669"/>
    <property type="project" value="InterPro"/>
</dbReference>
<comment type="caution">
    <text evidence="3">The sequence shown here is derived from an EMBL/GenBank/DDBJ whole genome shotgun (WGS) entry which is preliminary data.</text>
</comment>
<evidence type="ECO:0000256" key="1">
    <source>
        <dbReference type="SAM" id="Phobius"/>
    </source>
</evidence>
<dbReference type="InterPro" id="IPR036681">
    <property type="entry name" value="PgpA-like_sf"/>
</dbReference>
<proteinExistence type="predicted"/>
<name>A0A7C3N7S8_UNCW3</name>
<organism evidence="3">
    <name type="scientific">candidate division WOR-3 bacterium</name>
    <dbReference type="NCBI Taxonomy" id="2052148"/>
    <lineage>
        <taxon>Bacteria</taxon>
        <taxon>Bacteria division WOR-3</taxon>
    </lineage>
</organism>
<evidence type="ECO:0000313" key="3">
    <source>
        <dbReference type="EMBL" id="HFK23423.1"/>
    </source>
</evidence>
<feature type="domain" description="YutG/PgpA" evidence="2">
    <location>
        <begin position="8"/>
        <end position="142"/>
    </location>
</feature>
<feature type="transmembrane region" description="Helical" evidence="1">
    <location>
        <begin position="79"/>
        <end position="104"/>
    </location>
</feature>
<keyword evidence="1" id="KW-1133">Transmembrane helix</keyword>
<protein>
    <submittedName>
        <fullName evidence="3">Phosphatidylglycerophosphatase A</fullName>
    </submittedName>
</protein>
<reference evidence="3" key="1">
    <citation type="journal article" date="2020" name="mSystems">
        <title>Genome- and Community-Level Interaction Insights into Carbon Utilization and Element Cycling Functions of Hydrothermarchaeota in Hydrothermal Sediment.</title>
        <authorList>
            <person name="Zhou Z."/>
            <person name="Liu Y."/>
            <person name="Xu W."/>
            <person name="Pan J."/>
            <person name="Luo Z.H."/>
            <person name="Li M."/>
        </authorList>
    </citation>
    <scope>NUCLEOTIDE SEQUENCE [LARGE SCALE GENOMIC DNA]</scope>
    <source>
        <strain evidence="3">SpSt-464</strain>
    </source>
</reference>
<dbReference type="PANTHER" id="PTHR36305">
    <property type="entry name" value="PHOSPHATIDYLGLYCEROPHOSPHATASE A"/>
    <property type="match status" value="1"/>
</dbReference>
<feature type="transmembrane region" description="Helical" evidence="1">
    <location>
        <begin position="43"/>
        <end position="59"/>
    </location>
</feature>
<accession>A0A7C3N7S8</accession>
<dbReference type="PANTHER" id="PTHR36305:SF1">
    <property type="entry name" value="PHOSPHATIDYLGLYCEROPHOSPHATASE A"/>
    <property type="match status" value="1"/>
</dbReference>
<dbReference type="GO" id="GO:0006629">
    <property type="term" value="P:lipid metabolic process"/>
    <property type="evidence" value="ECO:0007669"/>
    <property type="project" value="InterPro"/>
</dbReference>
<keyword evidence="1" id="KW-0472">Membrane</keyword>
<dbReference type="Pfam" id="PF04608">
    <property type="entry name" value="PgpA"/>
    <property type="match status" value="1"/>
</dbReference>
<dbReference type="InterPro" id="IPR026037">
    <property type="entry name" value="PgpA"/>
</dbReference>
<dbReference type="SUPFAM" id="SSF101307">
    <property type="entry name" value="YutG-like"/>
    <property type="match status" value="1"/>
</dbReference>
<feature type="transmembrane region" description="Helical" evidence="1">
    <location>
        <begin position="12"/>
        <end position="36"/>
    </location>
</feature>
<feature type="transmembrane region" description="Helical" evidence="1">
    <location>
        <begin position="125"/>
        <end position="145"/>
    </location>
</feature>
<evidence type="ECO:0000259" key="2">
    <source>
        <dbReference type="Pfam" id="PF04608"/>
    </source>
</evidence>
<dbReference type="AlphaFoldDB" id="A0A7C3N7S8"/>
<keyword evidence="1" id="KW-0812">Transmembrane</keyword>
<sequence length="146" mass="16849">MIEFFYSVINTVFFIGKIKGGGTIVSFLLLFLWFFFIKGSFTILFDFFSLILFLSYISISNSKKFFGDDKRIVIDELVGATISIMFLPKNFLVIFISILIFRYLDISKIFFLDRFEKIEGATGILLDDIMAGILANLITHFIIFIL</sequence>